<dbReference type="SUPFAM" id="SSF56104">
    <property type="entry name" value="SAICAR synthase-like"/>
    <property type="match status" value="1"/>
</dbReference>
<dbReference type="Gene3D" id="3.30.470.160">
    <property type="entry name" value="Inositol polyphosphate kinase"/>
    <property type="match status" value="1"/>
</dbReference>
<dbReference type="AlphaFoldDB" id="A0AAN7SPE8"/>
<evidence type="ECO:0000313" key="7">
    <source>
        <dbReference type="Proteomes" id="UP001353858"/>
    </source>
</evidence>
<feature type="compositionally biased region" description="Basic and acidic residues" evidence="5">
    <location>
        <begin position="111"/>
        <end position="121"/>
    </location>
</feature>
<protein>
    <recommendedName>
        <fullName evidence="4">Kinase</fullName>
        <ecNumber evidence="4">2.7.-.-</ecNumber>
    </recommendedName>
</protein>
<sequence length="545" mass="61874">MVYLLADWGMGESETRNRHYAEQSQELLRIDQHRDHLDECDEIDLHPLRNQVGGHTRLMVLNPSTICKPLNYRELDFYRNIQDKDIRHFVPKYKGVMQATLCGGSKLEKRYSPSFRDDSSRSKSGSKRKREDVLKIRVHRSGNPKDVIKSISQADNTNKQYFLMLENITSRYIQPCILDLKMGTRQHLDDAPAEKKYKQIAKCQASTSASLGVRLCGMQVYQNDSDHYYKKDKYWGRELNEDGFKNALFKFFHNGCRLRVSVIRKVIAKLEQLRKVIEQQSSYRYYSCSLLIVYEGNDGIPAPAPESSDNLVPNFCDYTQESEDNSQEVPCCYDADTSNCSMDFGHEEVSQDLHHRGFGEAAARGAQSSNFYPISEETMFLDRPTSIPRITTSSPVDSWMMYSNSSSDEYSLSGQFHGGSSNEDTSDFEPTSPKKNKPKHSCKPLQYADLELEDEDDEEVTPTVSHTNISKRLRVKDSLTVASSSRSRSPASTQVDVRMIDFANTTFGEKASASTSSTIHYGPDGGFLTGLDSLKRLLLQILSEG</sequence>
<keyword evidence="3 4" id="KW-0418">Kinase</keyword>
<dbReference type="Pfam" id="PF03770">
    <property type="entry name" value="IPK"/>
    <property type="match status" value="1"/>
</dbReference>
<keyword evidence="2 4" id="KW-0808">Transferase</keyword>
<comment type="similarity">
    <text evidence="1 4">Belongs to the inositol phosphokinase (IPK) family.</text>
</comment>
<reference evidence="7" key="1">
    <citation type="submission" date="2023-01" db="EMBL/GenBank/DDBJ databases">
        <title>Key to firefly adult light organ development and bioluminescence: homeobox transcription factors regulate luciferase expression and transportation to peroxisome.</title>
        <authorList>
            <person name="Fu X."/>
        </authorList>
    </citation>
    <scope>NUCLEOTIDE SEQUENCE [LARGE SCALE GENOMIC DNA]</scope>
</reference>
<proteinExistence type="inferred from homology"/>
<evidence type="ECO:0000256" key="2">
    <source>
        <dbReference type="ARBA" id="ARBA00022679"/>
    </source>
</evidence>
<evidence type="ECO:0000256" key="5">
    <source>
        <dbReference type="SAM" id="MobiDB-lite"/>
    </source>
</evidence>
<evidence type="ECO:0000256" key="1">
    <source>
        <dbReference type="ARBA" id="ARBA00007374"/>
    </source>
</evidence>
<keyword evidence="7" id="KW-1185">Reference proteome</keyword>
<feature type="region of interest" description="Disordered" evidence="5">
    <location>
        <begin position="410"/>
        <end position="442"/>
    </location>
</feature>
<dbReference type="InterPro" id="IPR038286">
    <property type="entry name" value="IPK_sf"/>
</dbReference>
<dbReference type="PANTHER" id="PTHR12400">
    <property type="entry name" value="INOSITOL POLYPHOSPHATE KINASE"/>
    <property type="match status" value="1"/>
</dbReference>
<name>A0AAN7SPE8_9COLE</name>
<gene>
    <name evidence="6" type="ORF">RN001_012257</name>
</gene>
<evidence type="ECO:0000313" key="6">
    <source>
        <dbReference type="EMBL" id="KAK4875835.1"/>
    </source>
</evidence>
<organism evidence="6 7">
    <name type="scientific">Aquatica leii</name>
    <dbReference type="NCBI Taxonomy" id="1421715"/>
    <lineage>
        <taxon>Eukaryota</taxon>
        <taxon>Metazoa</taxon>
        <taxon>Ecdysozoa</taxon>
        <taxon>Arthropoda</taxon>
        <taxon>Hexapoda</taxon>
        <taxon>Insecta</taxon>
        <taxon>Pterygota</taxon>
        <taxon>Neoptera</taxon>
        <taxon>Endopterygota</taxon>
        <taxon>Coleoptera</taxon>
        <taxon>Polyphaga</taxon>
        <taxon>Elateriformia</taxon>
        <taxon>Elateroidea</taxon>
        <taxon>Lampyridae</taxon>
        <taxon>Luciolinae</taxon>
        <taxon>Aquatica</taxon>
    </lineage>
</organism>
<accession>A0AAN7SPE8</accession>
<dbReference type="InterPro" id="IPR005522">
    <property type="entry name" value="IPK"/>
</dbReference>
<dbReference type="GO" id="GO:0046854">
    <property type="term" value="P:phosphatidylinositol phosphate biosynthetic process"/>
    <property type="evidence" value="ECO:0007669"/>
    <property type="project" value="TreeGrafter"/>
</dbReference>
<dbReference type="EMBL" id="JARPUR010000005">
    <property type="protein sequence ID" value="KAK4875835.1"/>
    <property type="molecule type" value="Genomic_DNA"/>
</dbReference>
<dbReference type="GO" id="GO:0032958">
    <property type="term" value="P:inositol phosphate biosynthetic process"/>
    <property type="evidence" value="ECO:0007669"/>
    <property type="project" value="InterPro"/>
</dbReference>
<dbReference type="EC" id="2.7.-.-" evidence="4"/>
<dbReference type="GO" id="GO:0005634">
    <property type="term" value="C:nucleus"/>
    <property type="evidence" value="ECO:0007669"/>
    <property type="project" value="TreeGrafter"/>
</dbReference>
<dbReference type="PANTHER" id="PTHR12400:SF21">
    <property type="entry name" value="KINASE"/>
    <property type="match status" value="1"/>
</dbReference>
<dbReference type="GO" id="GO:0005737">
    <property type="term" value="C:cytoplasm"/>
    <property type="evidence" value="ECO:0007669"/>
    <property type="project" value="TreeGrafter"/>
</dbReference>
<dbReference type="GO" id="GO:0000828">
    <property type="term" value="F:inositol hexakisphosphate kinase activity"/>
    <property type="evidence" value="ECO:0007669"/>
    <property type="project" value="TreeGrafter"/>
</dbReference>
<dbReference type="Proteomes" id="UP001353858">
    <property type="component" value="Unassembled WGS sequence"/>
</dbReference>
<feature type="region of interest" description="Disordered" evidence="5">
    <location>
        <begin position="111"/>
        <end position="132"/>
    </location>
</feature>
<evidence type="ECO:0000256" key="4">
    <source>
        <dbReference type="RuleBase" id="RU363090"/>
    </source>
</evidence>
<evidence type="ECO:0000256" key="3">
    <source>
        <dbReference type="ARBA" id="ARBA00022777"/>
    </source>
</evidence>
<comment type="caution">
    <text evidence="6">The sequence shown here is derived from an EMBL/GenBank/DDBJ whole genome shotgun (WGS) entry which is preliminary data.</text>
</comment>